<dbReference type="STRING" id="283909.R7TQ43"/>
<feature type="non-terminal residue" evidence="6">
    <location>
        <position position="172"/>
    </location>
</feature>
<dbReference type="SMART" id="SM00547">
    <property type="entry name" value="ZnF_RBZ"/>
    <property type="match status" value="3"/>
</dbReference>
<evidence type="ECO:0000256" key="4">
    <source>
        <dbReference type="PROSITE-ProRule" id="PRU00322"/>
    </source>
</evidence>
<feature type="domain" description="RanBP2-type" evidence="5">
    <location>
        <begin position="40"/>
        <end position="70"/>
    </location>
</feature>
<reference evidence="6 8" key="2">
    <citation type="journal article" date="2013" name="Nature">
        <title>Insights into bilaterian evolution from three spiralian genomes.</title>
        <authorList>
            <person name="Simakov O."/>
            <person name="Marletaz F."/>
            <person name="Cho S.J."/>
            <person name="Edsinger-Gonzales E."/>
            <person name="Havlak P."/>
            <person name="Hellsten U."/>
            <person name="Kuo D.H."/>
            <person name="Larsson T."/>
            <person name="Lv J."/>
            <person name="Arendt D."/>
            <person name="Savage R."/>
            <person name="Osoegawa K."/>
            <person name="de Jong P."/>
            <person name="Grimwood J."/>
            <person name="Chapman J.A."/>
            <person name="Shapiro H."/>
            <person name="Aerts A."/>
            <person name="Otillar R.P."/>
            <person name="Terry A.Y."/>
            <person name="Boore J.L."/>
            <person name="Grigoriev I.V."/>
            <person name="Lindberg D.R."/>
            <person name="Seaver E.C."/>
            <person name="Weisblat D.A."/>
            <person name="Putnam N.H."/>
            <person name="Rokhsar D.S."/>
        </authorList>
    </citation>
    <scope>NUCLEOTIDE SEQUENCE</scope>
    <source>
        <strain evidence="6 8">I ESC-2004</strain>
    </source>
</reference>
<gene>
    <name evidence="6" type="ORF">CAPTEDRAFT_191769</name>
</gene>
<dbReference type="SUPFAM" id="SSF90209">
    <property type="entry name" value="Ran binding protein zinc finger-like"/>
    <property type="match status" value="2"/>
</dbReference>
<dbReference type="GO" id="GO:0008270">
    <property type="term" value="F:zinc ion binding"/>
    <property type="evidence" value="ECO:0007669"/>
    <property type="project" value="UniProtKB-KW"/>
</dbReference>
<keyword evidence="1" id="KW-0479">Metal-binding</keyword>
<evidence type="ECO:0000256" key="1">
    <source>
        <dbReference type="ARBA" id="ARBA00022723"/>
    </source>
</evidence>
<evidence type="ECO:0000313" key="8">
    <source>
        <dbReference type="Proteomes" id="UP000014760"/>
    </source>
</evidence>
<dbReference type="OrthoDB" id="79830at2759"/>
<dbReference type="InterPro" id="IPR001876">
    <property type="entry name" value="Znf_RanBP2"/>
</dbReference>
<dbReference type="EnsemblMetazoa" id="CapteT191769">
    <property type="protein sequence ID" value="CapteP191769"/>
    <property type="gene ID" value="CapteG191769"/>
</dbReference>
<dbReference type="EMBL" id="KB309686">
    <property type="protein sequence ID" value="ELT93631.1"/>
    <property type="molecule type" value="Genomic_DNA"/>
</dbReference>
<dbReference type="AlphaFoldDB" id="R7TQ43"/>
<organism evidence="6">
    <name type="scientific">Capitella teleta</name>
    <name type="common">Polychaete worm</name>
    <dbReference type="NCBI Taxonomy" id="283909"/>
    <lineage>
        <taxon>Eukaryota</taxon>
        <taxon>Metazoa</taxon>
        <taxon>Spiralia</taxon>
        <taxon>Lophotrochozoa</taxon>
        <taxon>Annelida</taxon>
        <taxon>Polychaeta</taxon>
        <taxon>Sedentaria</taxon>
        <taxon>Scolecida</taxon>
        <taxon>Capitellidae</taxon>
        <taxon>Capitella</taxon>
    </lineage>
</organism>
<feature type="domain" description="RanBP2-type" evidence="5">
    <location>
        <begin position="87"/>
        <end position="116"/>
    </location>
</feature>
<accession>R7TQ43</accession>
<dbReference type="EMBL" id="AMQN01012687">
    <property type="status" value="NOT_ANNOTATED_CDS"/>
    <property type="molecule type" value="Genomic_DNA"/>
</dbReference>
<dbReference type="Proteomes" id="UP000014760">
    <property type="component" value="Unassembled WGS sequence"/>
</dbReference>
<keyword evidence="2 4" id="KW-0863">Zinc-finger</keyword>
<evidence type="ECO:0000313" key="6">
    <source>
        <dbReference type="EMBL" id="ELT93631.1"/>
    </source>
</evidence>
<dbReference type="Pfam" id="PF00641">
    <property type="entry name" value="Zn_ribbon_RanBP"/>
    <property type="match status" value="1"/>
</dbReference>
<reference evidence="8" key="1">
    <citation type="submission" date="2012-12" db="EMBL/GenBank/DDBJ databases">
        <authorList>
            <person name="Hellsten U."/>
            <person name="Grimwood J."/>
            <person name="Chapman J.A."/>
            <person name="Shapiro H."/>
            <person name="Aerts A."/>
            <person name="Otillar R.P."/>
            <person name="Terry A.Y."/>
            <person name="Boore J.L."/>
            <person name="Simakov O."/>
            <person name="Marletaz F."/>
            <person name="Cho S.-J."/>
            <person name="Edsinger-Gonzales E."/>
            <person name="Havlak P."/>
            <person name="Kuo D.-H."/>
            <person name="Larsson T."/>
            <person name="Lv J."/>
            <person name="Arendt D."/>
            <person name="Savage R."/>
            <person name="Osoegawa K."/>
            <person name="de Jong P."/>
            <person name="Lindberg D.R."/>
            <person name="Seaver E.C."/>
            <person name="Weisblat D.A."/>
            <person name="Putnam N.H."/>
            <person name="Grigoriev I.V."/>
            <person name="Rokhsar D.S."/>
        </authorList>
    </citation>
    <scope>NUCLEOTIDE SEQUENCE</scope>
    <source>
        <strain evidence="8">I ESC-2004</strain>
    </source>
</reference>
<keyword evidence="8" id="KW-1185">Reference proteome</keyword>
<evidence type="ECO:0000256" key="3">
    <source>
        <dbReference type="ARBA" id="ARBA00022833"/>
    </source>
</evidence>
<keyword evidence="3" id="KW-0862">Zinc</keyword>
<dbReference type="InterPro" id="IPR036443">
    <property type="entry name" value="Znf_RanBP2_sf"/>
</dbReference>
<dbReference type="PROSITE" id="PS50199">
    <property type="entry name" value="ZF_RANBP2_2"/>
    <property type="match status" value="2"/>
</dbReference>
<dbReference type="PROSITE" id="PS01358">
    <property type="entry name" value="ZF_RANBP2_1"/>
    <property type="match status" value="2"/>
</dbReference>
<proteinExistence type="predicted"/>
<dbReference type="Gene3D" id="2.30.30.380">
    <property type="entry name" value="Zn-finger domain of Sec23/24"/>
    <property type="match status" value="1"/>
</dbReference>
<sequence length="172" mass="19921">MESANVDQQNSVEMCTSLVSINGDDDDIKVVEGENGRVQKDSRKWRCEYCSLHNPVHVEQCIACLGWKPSDVEYMTDEAEEEKQRVAEMKWKCRSCTLENKQQLTRCSMCETPRKDNAPKTLLRRLTEDPPPKEETGDSAEWTCDHCSFKCNPSWASYCDCCYSVRQIYRDQ</sequence>
<evidence type="ECO:0000256" key="2">
    <source>
        <dbReference type="ARBA" id="ARBA00022771"/>
    </source>
</evidence>
<name>R7TQ43_CAPTE</name>
<evidence type="ECO:0000259" key="5">
    <source>
        <dbReference type="PROSITE" id="PS50199"/>
    </source>
</evidence>
<reference evidence="7" key="3">
    <citation type="submission" date="2015-06" db="UniProtKB">
        <authorList>
            <consortium name="EnsemblMetazoa"/>
        </authorList>
    </citation>
    <scope>IDENTIFICATION</scope>
</reference>
<evidence type="ECO:0000313" key="7">
    <source>
        <dbReference type="EnsemblMetazoa" id="CapteP191769"/>
    </source>
</evidence>
<protein>
    <recommendedName>
        <fullName evidence="5">RanBP2-type domain-containing protein</fullName>
    </recommendedName>
</protein>
<dbReference type="Gene3D" id="4.10.1060.10">
    <property type="entry name" value="Zinc finger, RanBP2-type"/>
    <property type="match status" value="1"/>
</dbReference>
<dbReference type="HOGENOM" id="CLU_1559117_0_0_1"/>